<feature type="signal peptide" evidence="1">
    <location>
        <begin position="1"/>
        <end position="21"/>
    </location>
</feature>
<dbReference type="AlphaFoldDB" id="A0A0A7PEZ7"/>
<dbReference type="RefSeq" id="WP_039573685.1">
    <property type="nucleotide sequence ID" value="NZ_CP009122.1"/>
</dbReference>
<dbReference type="OrthoDB" id="9811671at2"/>
<proteinExistence type="predicted"/>
<evidence type="ECO:0000256" key="1">
    <source>
        <dbReference type="SAM" id="SignalP"/>
    </source>
</evidence>
<evidence type="ECO:0000313" key="3">
    <source>
        <dbReference type="EMBL" id="AJA08549.1"/>
    </source>
</evidence>
<dbReference type="PANTHER" id="PTHR36919">
    <property type="entry name" value="BLR1215 PROTEIN"/>
    <property type="match status" value="1"/>
</dbReference>
<keyword evidence="4" id="KW-1185">Reference proteome</keyword>
<dbReference type="HOGENOM" id="CLU_108869_1_2_5"/>
<gene>
    <name evidence="3" type="ORF">SKP52_08150</name>
</gene>
<dbReference type="Pfam" id="PF09917">
    <property type="entry name" value="DUF2147"/>
    <property type="match status" value="1"/>
</dbReference>
<reference evidence="3 4" key="1">
    <citation type="journal article" date="2015" name="Int. J. Syst. Evol. Microbiol.">
        <title>Description of Sphingopyxis fribergensis sp. nov. - a soil bacterium with the ability to degrade styrene and phenylacetic acid.</title>
        <authorList>
            <person name="Oelschlagel M."/>
            <person name="Ruckert C."/>
            <person name="Kalinowski J."/>
            <person name="Schmidt G."/>
            <person name="Schlomann M."/>
            <person name="Tischler D."/>
        </authorList>
    </citation>
    <scope>NUCLEOTIDE SEQUENCE [LARGE SCALE GENOMIC DNA]</scope>
    <source>
        <strain evidence="3 4">Kp5.2</strain>
    </source>
</reference>
<dbReference type="PANTHER" id="PTHR36919:SF2">
    <property type="entry name" value="BLL6627 PROTEIN"/>
    <property type="match status" value="1"/>
</dbReference>
<dbReference type="EMBL" id="CP009122">
    <property type="protein sequence ID" value="AJA08549.1"/>
    <property type="molecule type" value="Genomic_DNA"/>
</dbReference>
<feature type="domain" description="DUF2147" evidence="2">
    <location>
        <begin position="28"/>
        <end position="139"/>
    </location>
</feature>
<dbReference type="Gene3D" id="2.40.128.520">
    <property type="match status" value="1"/>
</dbReference>
<protein>
    <submittedName>
        <fullName evidence="3">Conserved Putative secreted protein</fullName>
    </submittedName>
</protein>
<organism evidence="3 4">
    <name type="scientific">Sphingopyxis fribergensis</name>
    <dbReference type="NCBI Taxonomy" id="1515612"/>
    <lineage>
        <taxon>Bacteria</taxon>
        <taxon>Pseudomonadati</taxon>
        <taxon>Pseudomonadota</taxon>
        <taxon>Alphaproteobacteria</taxon>
        <taxon>Sphingomonadales</taxon>
        <taxon>Sphingomonadaceae</taxon>
        <taxon>Sphingopyxis</taxon>
    </lineage>
</organism>
<dbReference type="InterPro" id="IPR019223">
    <property type="entry name" value="DUF2147"/>
</dbReference>
<keyword evidence="1" id="KW-0732">Signal</keyword>
<dbReference type="KEGG" id="sphk:SKP52_08150"/>
<feature type="chain" id="PRO_5002031756" evidence="1">
    <location>
        <begin position="22"/>
        <end position="141"/>
    </location>
</feature>
<sequence length="141" mass="15091">MKKPALALLATAAIFNTPAVASTADITGVWATGSEGGRVEIYRCGKALCGKVVDASRLRANPDLRDVRNSDPKLRQRKLKGLVVLKGFTGGPREWKGGPVYDPETGDGAAKGHLRLLDSGKLELKGCVILFCRSKIWSRAS</sequence>
<dbReference type="STRING" id="1515612.SKP52_08150"/>
<accession>A0A0A7PEZ7</accession>
<dbReference type="Proteomes" id="UP000030907">
    <property type="component" value="Chromosome"/>
</dbReference>
<evidence type="ECO:0000313" key="4">
    <source>
        <dbReference type="Proteomes" id="UP000030907"/>
    </source>
</evidence>
<evidence type="ECO:0000259" key="2">
    <source>
        <dbReference type="Pfam" id="PF09917"/>
    </source>
</evidence>
<name>A0A0A7PEZ7_9SPHN</name>